<organism evidence="1 2">
    <name type="scientific">Cercopithifilaria johnstoni</name>
    <dbReference type="NCBI Taxonomy" id="2874296"/>
    <lineage>
        <taxon>Eukaryota</taxon>
        <taxon>Metazoa</taxon>
        <taxon>Ecdysozoa</taxon>
        <taxon>Nematoda</taxon>
        <taxon>Chromadorea</taxon>
        <taxon>Rhabditida</taxon>
        <taxon>Spirurina</taxon>
        <taxon>Spiruromorpha</taxon>
        <taxon>Filarioidea</taxon>
        <taxon>Onchocercidae</taxon>
        <taxon>Cercopithifilaria</taxon>
    </lineage>
</organism>
<evidence type="ECO:0000313" key="2">
    <source>
        <dbReference type="Proteomes" id="UP000746747"/>
    </source>
</evidence>
<comment type="caution">
    <text evidence="1">The sequence shown here is derived from an EMBL/GenBank/DDBJ whole genome shotgun (WGS) entry which is preliminary data.</text>
</comment>
<dbReference type="AlphaFoldDB" id="A0A8J2LY22"/>
<reference evidence="1" key="1">
    <citation type="submission" date="2021-09" db="EMBL/GenBank/DDBJ databases">
        <authorList>
            <consortium name="Pathogen Informatics"/>
        </authorList>
    </citation>
    <scope>NUCLEOTIDE SEQUENCE</scope>
</reference>
<accession>A0A8J2LY22</accession>
<dbReference type="Proteomes" id="UP000746747">
    <property type="component" value="Unassembled WGS sequence"/>
</dbReference>
<gene>
    <name evidence="1" type="ORF">CJOHNSTONI_LOCUS1495</name>
</gene>
<protein>
    <submittedName>
        <fullName evidence="1">Uncharacterized protein</fullName>
    </submittedName>
</protein>
<name>A0A8J2LY22_9BILA</name>
<proteinExistence type="predicted"/>
<keyword evidence="2" id="KW-1185">Reference proteome</keyword>
<sequence length="76" mass="8426">MTRKSFTITVLNTSHGGMGAQFSVYFLGGFPDAVLALGSGFLELLTMCCLDDFAIFIRVVELNKTEAFRMKKLPEE</sequence>
<dbReference type="EMBL" id="CAKAEH010000456">
    <property type="protein sequence ID" value="CAG9531061.1"/>
    <property type="molecule type" value="Genomic_DNA"/>
</dbReference>
<evidence type="ECO:0000313" key="1">
    <source>
        <dbReference type="EMBL" id="CAG9531061.1"/>
    </source>
</evidence>